<dbReference type="EMBL" id="CP029255">
    <property type="protein sequence ID" value="AWK05961.1"/>
    <property type="molecule type" value="Genomic_DNA"/>
</dbReference>
<accession>A0A2S1YPH8</accession>
<keyword evidence="2" id="KW-1185">Reference proteome</keyword>
<evidence type="ECO:0000313" key="1">
    <source>
        <dbReference type="EMBL" id="AWK05961.1"/>
    </source>
</evidence>
<dbReference type="AlphaFoldDB" id="A0A2S1YPH8"/>
<gene>
    <name evidence="1" type="ORF">HYN56_17710</name>
</gene>
<reference evidence="1 2" key="1">
    <citation type="submission" date="2018-05" db="EMBL/GenBank/DDBJ databases">
        <title>Genome sequencing of Flavobacterium sp. HYN0056.</title>
        <authorList>
            <person name="Yi H."/>
            <person name="Baek C."/>
        </authorList>
    </citation>
    <scope>NUCLEOTIDE SEQUENCE [LARGE SCALE GENOMIC DNA]</scope>
    <source>
        <strain evidence="1 2">HYN0056</strain>
    </source>
</reference>
<dbReference type="RefSeq" id="WP_109193387.1">
    <property type="nucleotide sequence ID" value="NZ_CP029255.1"/>
</dbReference>
<sequence>MNDIQNILDSTFPFVESLLKEYGEFYPLASAINSDGKVEQILLEEDEEIDFPESVSVLGELKKELRWRKNDFKAVAIFYDVNLKENNTSAIAVSVEHEREKEAFIFYYPYQLIDGNLVYGESWKVVAEMQIFGN</sequence>
<proteinExistence type="predicted"/>
<dbReference type="OrthoDB" id="673682at2"/>
<protein>
    <submittedName>
        <fullName evidence="1">Uncharacterized protein</fullName>
    </submittedName>
</protein>
<organism evidence="1 2">
    <name type="scientific">Flavobacterium crocinum</name>
    <dbReference type="NCBI Taxonomy" id="2183896"/>
    <lineage>
        <taxon>Bacteria</taxon>
        <taxon>Pseudomonadati</taxon>
        <taxon>Bacteroidota</taxon>
        <taxon>Flavobacteriia</taxon>
        <taxon>Flavobacteriales</taxon>
        <taxon>Flavobacteriaceae</taxon>
        <taxon>Flavobacterium</taxon>
    </lineage>
</organism>
<evidence type="ECO:0000313" key="2">
    <source>
        <dbReference type="Proteomes" id="UP000245250"/>
    </source>
</evidence>
<dbReference type="KEGG" id="fcr:HYN56_17710"/>
<name>A0A2S1YPH8_9FLAO</name>
<dbReference type="Proteomes" id="UP000245250">
    <property type="component" value="Chromosome"/>
</dbReference>